<evidence type="ECO:0008006" key="4">
    <source>
        <dbReference type="Google" id="ProtNLM"/>
    </source>
</evidence>
<comment type="caution">
    <text evidence="2">The sequence shown here is derived from an EMBL/GenBank/DDBJ whole genome shotgun (WGS) entry which is preliminary data.</text>
</comment>
<keyword evidence="3" id="KW-1185">Reference proteome</keyword>
<protein>
    <recommendedName>
        <fullName evidence="4">Integral membrane protein</fullName>
    </recommendedName>
</protein>
<organism evidence="2 3">
    <name type="scientific">Kineosporia corallincola</name>
    <dbReference type="NCBI Taxonomy" id="2835133"/>
    <lineage>
        <taxon>Bacteria</taxon>
        <taxon>Bacillati</taxon>
        <taxon>Actinomycetota</taxon>
        <taxon>Actinomycetes</taxon>
        <taxon>Kineosporiales</taxon>
        <taxon>Kineosporiaceae</taxon>
        <taxon>Kineosporia</taxon>
    </lineage>
</organism>
<evidence type="ECO:0000313" key="3">
    <source>
        <dbReference type="Proteomes" id="UP001197247"/>
    </source>
</evidence>
<evidence type="ECO:0000256" key="1">
    <source>
        <dbReference type="SAM" id="Phobius"/>
    </source>
</evidence>
<keyword evidence="1" id="KW-0812">Transmembrane</keyword>
<sequence length="216" mass="22110">MSARAAERQLVQGKLRVFRGGLFSACAVALSAAAHVLGGGSSPSTLVLVVLGLFLAPVASLAAGRLRGPLAVGLTMIAVQAGLHRLFGLLGPAACVQTSSHAGHPGHSGVGVGTGVGAGLVCHGDTAMAMSSASPLMTVAHLTAAALLGLLLSRGETAVWRMLSWMLPALPGRFRTYPTSTRPRRSRPRTVPLPRAEHLVGAVWRRGPPQAIAVFA</sequence>
<feature type="transmembrane region" description="Helical" evidence="1">
    <location>
        <begin position="21"/>
        <end position="38"/>
    </location>
</feature>
<keyword evidence="1" id="KW-1133">Transmembrane helix</keyword>
<proteinExistence type="predicted"/>
<dbReference type="Proteomes" id="UP001197247">
    <property type="component" value="Unassembled WGS sequence"/>
</dbReference>
<name>A0ABS5TPH8_9ACTN</name>
<reference evidence="2 3" key="1">
    <citation type="submission" date="2021-05" db="EMBL/GenBank/DDBJ databases">
        <title>Kineosporia and Streptomyces sp. nov. two new marine actinobacteria isolated from Coral.</title>
        <authorList>
            <person name="Buangrab K."/>
            <person name="Sutthacheep M."/>
            <person name="Yeemin T."/>
            <person name="Harunari E."/>
            <person name="Igarashi Y."/>
            <person name="Kanchanasin P."/>
            <person name="Tanasupawat S."/>
            <person name="Phongsopitanun W."/>
        </authorList>
    </citation>
    <scope>NUCLEOTIDE SEQUENCE [LARGE SCALE GENOMIC DNA]</scope>
    <source>
        <strain evidence="2 3">J2-2</strain>
    </source>
</reference>
<feature type="transmembrane region" description="Helical" evidence="1">
    <location>
        <begin position="44"/>
        <end position="63"/>
    </location>
</feature>
<evidence type="ECO:0000313" key="2">
    <source>
        <dbReference type="EMBL" id="MBT0773014.1"/>
    </source>
</evidence>
<gene>
    <name evidence="2" type="ORF">KIH74_28990</name>
</gene>
<accession>A0ABS5TPH8</accession>
<dbReference type="RefSeq" id="WP_214159555.1">
    <property type="nucleotide sequence ID" value="NZ_JAHBAY010000015.1"/>
</dbReference>
<dbReference type="EMBL" id="JAHBAY010000015">
    <property type="protein sequence ID" value="MBT0773014.1"/>
    <property type="molecule type" value="Genomic_DNA"/>
</dbReference>
<keyword evidence="1" id="KW-0472">Membrane</keyword>